<keyword evidence="3" id="KW-1185">Reference proteome</keyword>
<organism evidence="2 3">
    <name type="scientific">Mycteria americana</name>
    <name type="common">Wood stork</name>
    <dbReference type="NCBI Taxonomy" id="33587"/>
    <lineage>
        <taxon>Eukaryota</taxon>
        <taxon>Metazoa</taxon>
        <taxon>Chordata</taxon>
        <taxon>Craniata</taxon>
        <taxon>Vertebrata</taxon>
        <taxon>Euteleostomi</taxon>
        <taxon>Archelosauria</taxon>
        <taxon>Archosauria</taxon>
        <taxon>Dinosauria</taxon>
        <taxon>Saurischia</taxon>
        <taxon>Theropoda</taxon>
        <taxon>Coelurosauria</taxon>
        <taxon>Aves</taxon>
        <taxon>Neognathae</taxon>
        <taxon>Neoaves</taxon>
        <taxon>Aequornithes</taxon>
        <taxon>Ciconiiformes</taxon>
        <taxon>Ciconiidae</taxon>
        <taxon>Mycteria</taxon>
    </lineage>
</organism>
<proteinExistence type="predicted"/>
<protein>
    <recommendedName>
        <fullName evidence="1">Maestro-like HEAT-repeats domain-containing protein</fullName>
    </recommendedName>
</protein>
<feature type="domain" description="Maestro-like HEAT-repeats" evidence="1">
    <location>
        <begin position="204"/>
        <end position="259"/>
    </location>
</feature>
<accession>A0AAN7M9W8</accession>
<comment type="caution">
    <text evidence="2">The sequence shown here is derived from an EMBL/GenBank/DDBJ whole genome shotgun (WGS) entry which is preliminary data.</text>
</comment>
<gene>
    <name evidence="2" type="ORF">QYF61_006955</name>
</gene>
<dbReference type="Pfam" id="PF21047">
    <property type="entry name" value="HEAT_Maestro"/>
    <property type="match status" value="1"/>
</dbReference>
<reference evidence="2 3" key="1">
    <citation type="journal article" date="2023" name="J. Hered.">
        <title>Chromosome-level genome of the wood stork (Mycteria americana) provides insight into avian chromosome evolution.</title>
        <authorList>
            <person name="Flamio R. Jr."/>
            <person name="Ramstad K.M."/>
        </authorList>
    </citation>
    <scope>NUCLEOTIDE SEQUENCE [LARGE SCALE GENOMIC DNA]</scope>
    <source>
        <strain evidence="2">JAX WOST 10</strain>
    </source>
</reference>
<name>A0AAN7M9W8_MYCAM</name>
<dbReference type="AlphaFoldDB" id="A0AAN7M9W8"/>
<dbReference type="InterPro" id="IPR048465">
    <property type="entry name" value="Maestro-like_HEAT"/>
</dbReference>
<dbReference type="EMBL" id="JAUNZN010000046">
    <property type="protein sequence ID" value="KAK4805978.1"/>
    <property type="molecule type" value="Genomic_DNA"/>
</dbReference>
<dbReference type="Proteomes" id="UP001333110">
    <property type="component" value="Unassembled WGS sequence"/>
</dbReference>
<evidence type="ECO:0000313" key="3">
    <source>
        <dbReference type="Proteomes" id="UP001333110"/>
    </source>
</evidence>
<evidence type="ECO:0000259" key="1">
    <source>
        <dbReference type="Pfam" id="PF21047"/>
    </source>
</evidence>
<evidence type="ECO:0000313" key="2">
    <source>
        <dbReference type="EMBL" id="KAK4805978.1"/>
    </source>
</evidence>
<sequence length="264" mass="28938">MLCPTNASVFPLHLGDTLPEETPEHPELQLGWDSESTWLLSSCDSSDTTTVMSSPLAGTLDHGIGRRLVCAKGPRISGVGLTGMASLFLVFGEYLQPSQMTDVLLVAIQALTADDIYDRQMGSNVLDMAMRDPPSWLTDVSALWLDCPAREPCQALFFPPSLTPLSGAPEAISGQQRGMGRAAVSVAAWAMAALQWQHPPHPCPLQVPKIMRSIHINVERIRTEPARHSLVALLLLLTKRCPREAVRSLLKISPTCDRYWPRQP</sequence>